<feature type="compositionally biased region" description="Acidic residues" evidence="1">
    <location>
        <begin position="22"/>
        <end position="33"/>
    </location>
</feature>
<dbReference type="Proteomes" id="UP001497744">
    <property type="component" value="Unassembled WGS sequence"/>
</dbReference>
<dbReference type="AlphaFoldDB" id="A0AAV4M048"/>
<keyword evidence="2" id="KW-0240">DNA-directed RNA polymerase</keyword>
<evidence type="ECO:0000313" key="2">
    <source>
        <dbReference type="EMBL" id="GIX65451.1"/>
    </source>
</evidence>
<protein>
    <submittedName>
        <fullName evidence="2">DNA-directed RNA polymerase II large subunit, putative</fullName>
    </submittedName>
</protein>
<dbReference type="GeneID" id="94196932"/>
<evidence type="ECO:0000256" key="1">
    <source>
        <dbReference type="SAM" id="MobiDB-lite"/>
    </source>
</evidence>
<name>A0AAV4M048_BABCB</name>
<keyword evidence="2" id="KW-0804">Transcription</keyword>
<sequence>MSGKTCLRSREWVEEKQPVAEELSDNEFDDAEVETAQHQERPVEGLESAGAVESTAPADTVPPEPVSTVDREAATDDVEDDISISDVSDLDDREPETKDLVIGRLEKVSGQCVHTTRCRSRGRAARRRVRQRGR</sequence>
<gene>
    <name evidence="2" type="ORF">BcabD6B2_48860</name>
</gene>
<accession>A0AAV4M048</accession>
<feature type="region of interest" description="Disordered" evidence="1">
    <location>
        <begin position="1"/>
        <end position="95"/>
    </location>
</feature>
<feature type="compositionally biased region" description="Acidic residues" evidence="1">
    <location>
        <begin position="75"/>
        <end position="94"/>
    </location>
</feature>
<dbReference type="RefSeq" id="XP_067717520.1">
    <property type="nucleotide sequence ID" value="XM_067861419.1"/>
</dbReference>
<reference evidence="2 3" key="1">
    <citation type="submission" date="2021-06" db="EMBL/GenBank/DDBJ databases">
        <title>Genome sequence of Babesia caballi.</title>
        <authorList>
            <person name="Yamagishi J."/>
            <person name="Kidaka T."/>
            <person name="Ochi A."/>
        </authorList>
    </citation>
    <scope>NUCLEOTIDE SEQUENCE [LARGE SCALE GENOMIC DNA]</scope>
    <source>
        <strain evidence="2">USDA-D6B2</strain>
    </source>
</reference>
<keyword evidence="3" id="KW-1185">Reference proteome</keyword>
<feature type="compositionally biased region" description="Basic and acidic residues" evidence="1">
    <location>
        <begin position="35"/>
        <end position="44"/>
    </location>
</feature>
<dbReference type="EMBL" id="BPLF01000004">
    <property type="protein sequence ID" value="GIX65451.1"/>
    <property type="molecule type" value="Genomic_DNA"/>
</dbReference>
<proteinExistence type="predicted"/>
<dbReference type="GO" id="GO:0000428">
    <property type="term" value="C:DNA-directed RNA polymerase complex"/>
    <property type="evidence" value="ECO:0007669"/>
    <property type="project" value="UniProtKB-KW"/>
</dbReference>
<feature type="compositionally biased region" description="Basic and acidic residues" evidence="1">
    <location>
        <begin position="8"/>
        <end position="19"/>
    </location>
</feature>
<evidence type="ECO:0000313" key="3">
    <source>
        <dbReference type="Proteomes" id="UP001497744"/>
    </source>
</evidence>
<organism evidence="2 3">
    <name type="scientific">Babesia caballi</name>
    <dbReference type="NCBI Taxonomy" id="5871"/>
    <lineage>
        <taxon>Eukaryota</taxon>
        <taxon>Sar</taxon>
        <taxon>Alveolata</taxon>
        <taxon>Apicomplexa</taxon>
        <taxon>Aconoidasida</taxon>
        <taxon>Piroplasmida</taxon>
        <taxon>Babesiidae</taxon>
        <taxon>Babesia</taxon>
    </lineage>
</organism>
<comment type="caution">
    <text evidence="2">The sequence shown here is derived from an EMBL/GenBank/DDBJ whole genome shotgun (WGS) entry which is preliminary data.</text>
</comment>